<dbReference type="GO" id="GO:0016787">
    <property type="term" value="F:hydrolase activity"/>
    <property type="evidence" value="ECO:0007669"/>
    <property type="project" value="InterPro"/>
</dbReference>
<dbReference type="PANTHER" id="PTHR17630">
    <property type="entry name" value="DIENELACTONE HYDROLASE"/>
    <property type="match status" value="1"/>
</dbReference>
<dbReference type="STRING" id="215243.A0A0D2DCE5"/>
<evidence type="ECO:0000313" key="3">
    <source>
        <dbReference type="Proteomes" id="UP000053342"/>
    </source>
</evidence>
<dbReference type="VEuPathDB" id="FungiDB:PV06_07340"/>
<organism evidence="2 3">
    <name type="scientific">Exophiala oligosperma</name>
    <dbReference type="NCBI Taxonomy" id="215243"/>
    <lineage>
        <taxon>Eukaryota</taxon>
        <taxon>Fungi</taxon>
        <taxon>Dikarya</taxon>
        <taxon>Ascomycota</taxon>
        <taxon>Pezizomycotina</taxon>
        <taxon>Eurotiomycetes</taxon>
        <taxon>Chaetothyriomycetidae</taxon>
        <taxon>Chaetothyriales</taxon>
        <taxon>Herpotrichiellaceae</taxon>
        <taxon>Exophiala</taxon>
    </lineage>
</organism>
<dbReference type="PANTHER" id="PTHR17630:SF55">
    <property type="entry name" value="DIENELACTONE HYDROLASE FAMILY PROTEIN (AFU_ORTHOLOGUE AFUA_1G01900)"/>
    <property type="match status" value="1"/>
</dbReference>
<dbReference type="AlphaFoldDB" id="A0A0D2DCE5"/>
<dbReference type="Proteomes" id="UP000053342">
    <property type="component" value="Unassembled WGS sequence"/>
</dbReference>
<dbReference type="RefSeq" id="XP_016260326.1">
    <property type="nucleotide sequence ID" value="XM_016408572.1"/>
</dbReference>
<dbReference type="RefSeq" id="XP_016260327.1">
    <property type="nucleotide sequence ID" value="XM_016408573.1"/>
</dbReference>
<dbReference type="OrthoDB" id="10019231at2759"/>
<gene>
    <name evidence="2" type="ORF">PV06_07340</name>
</gene>
<dbReference type="RefSeq" id="XP_016260325.1">
    <property type="nucleotide sequence ID" value="XM_016408571.1"/>
</dbReference>
<reference evidence="2 3" key="1">
    <citation type="submission" date="2015-01" db="EMBL/GenBank/DDBJ databases">
        <title>The Genome Sequence of Exophiala oligosperma CBS72588.</title>
        <authorList>
            <consortium name="The Broad Institute Genomics Platform"/>
            <person name="Cuomo C."/>
            <person name="de Hoog S."/>
            <person name="Gorbushina A."/>
            <person name="Stielow B."/>
            <person name="Teixiera M."/>
            <person name="Abouelleil A."/>
            <person name="Chapman S.B."/>
            <person name="Priest M."/>
            <person name="Young S.K."/>
            <person name="Wortman J."/>
            <person name="Nusbaum C."/>
            <person name="Birren B."/>
        </authorList>
    </citation>
    <scope>NUCLEOTIDE SEQUENCE [LARGE SCALE GENOMIC DNA]</scope>
    <source>
        <strain evidence="2 3">CBS 72588</strain>
    </source>
</reference>
<accession>A0A0D2DCE5</accession>
<sequence>MGDCCKTGFRWTGNPEGKETKIAGLDTYVSGSNKDAAILIVHDIFGWTLTNLRVLADHYAKEADATVYLVDFFGGEIVPPENLEDPEKAKHFDVGAFLGRHGKDKRGPEIFAAAKALKNELGYKKVGAIGFCYGGWAVFQLGAKGNNLVDCISTAHPSFLLTSEIDAVSVPVQILSPENDPLYTEDLKAYSNKVIPTLGIEYDYQYFPGLAHGFATRGDPNNDVQKKGLERAKNAVVYWFAQHLH</sequence>
<dbReference type="EMBL" id="KN847338">
    <property type="protein sequence ID" value="KIW40110.1"/>
    <property type="molecule type" value="Genomic_DNA"/>
</dbReference>
<name>A0A0D2DCE5_9EURO</name>
<dbReference type="EMBL" id="KN847338">
    <property type="protein sequence ID" value="KIW40111.1"/>
    <property type="molecule type" value="Genomic_DNA"/>
</dbReference>
<dbReference type="GeneID" id="27359414"/>
<evidence type="ECO:0000313" key="2">
    <source>
        <dbReference type="EMBL" id="KIW40110.1"/>
    </source>
</evidence>
<keyword evidence="3" id="KW-1185">Reference proteome</keyword>
<dbReference type="HOGENOM" id="CLU_054590_2_1_1"/>
<dbReference type="Pfam" id="PF01738">
    <property type="entry name" value="DLH"/>
    <property type="match status" value="1"/>
</dbReference>
<feature type="domain" description="Dienelactone hydrolase" evidence="1">
    <location>
        <begin position="26"/>
        <end position="243"/>
    </location>
</feature>
<dbReference type="EMBL" id="KN847338">
    <property type="protein sequence ID" value="KIW40109.1"/>
    <property type="molecule type" value="Genomic_DNA"/>
</dbReference>
<proteinExistence type="predicted"/>
<evidence type="ECO:0000259" key="1">
    <source>
        <dbReference type="Pfam" id="PF01738"/>
    </source>
</evidence>
<protein>
    <recommendedName>
        <fullName evidence="1">Dienelactone hydrolase domain-containing protein</fullName>
    </recommendedName>
</protein>
<dbReference type="InterPro" id="IPR002925">
    <property type="entry name" value="Dienelactn_hydro"/>
</dbReference>
<dbReference type="InterPro" id="IPR029058">
    <property type="entry name" value="AB_hydrolase_fold"/>
</dbReference>
<dbReference type="Gene3D" id="3.40.50.1820">
    <property type="entry name" value="alpha/beta hydrolase"/>
    <property type="match status" value="1"/>
</dbReference>
<dbReference type="SUPFAM" id="SSF53474">
    <property type="entry name" value="alpha/beta-Hydrolases"/>
    <property type="match status" value="1"/>
</dbReference>